<keyword evidence="6" id="KW-0229">DNA integration</keyword>
<evidence type="ECO:0000256" key="9">
    <source>
        <dbReference type="ARBA" id="ARBA00023172"/>
    </source>
</evidence>
<dbReference type="GO" id="GO:0003676">
    <property type="term" value="F:nucleic acid binding"/>
    <property type="evidence" value="ECO:0007669"/>
    <property type="project" value="InterPro"/>
</dbReference>
<evidence type="ECO:0000256" key="1">
    <source>
        <dbReference type="ARBA" id="ARBA00022722"/>
    </source>
</evidence>
<protein>
    <submittedName>
        <fullName evidence="10">Uncharacterized protein</fullName>
    </submittedName>
</protein>
<evidence type="ECO:0000313" key="10">
    <source>
        <dbReference type="EMBL" id="CAH2088829.1"/>
    </source>
</evidence>
<keyword evidence="5" id="KW-0460">Magnesium</keyword>
<keyword evidence="1" id="KW-0540">Nuclease</keyword>
<dbReference type="AlphaFoldDB" id="A0AAU9TQ46"/>
<organism evidence="10 11">
    <name type="scientific">Euphydryas editha</name>
    <name type="common">Edith's checkerspot</name>
    <dbReference type="NCBI Taxonomy" id="104508"/>
    <lineage>
        <taxon>Eukaryota</taxon>
        <taxon>Metazoa</taxon>
        <taxon>Ecdysozoa</taxon>
        <taxon>Arthropoda</taxon>
        <taxon>Hexapoda</taxon>
        <taxon>Insecta</taxon>
        <taxon>Pterygota</taxon>
        <taxon>Neoptera</taxon>
        <taxon>Endopterygota</taxon>
        <taxon>Lepidoptera</taxon>
        <taxon>Glossata</taxon>
        <taxon>Ditrysia</taxon>
        <taxon>Papilionoidea</taxon>
        <taxon>Nymphalidae</taxon>
        <taxon>Nymphalinae</taxon>
        <taxon>Euphydryas</taxon>
    </lineage>
</organism>
<evidence type="ECO:0000256" key="3">
    <source>
        <dbReference type="ARBA" id="ARBA00022759"/>
    </source>
</evidence>
<keyword evidence="8" id="KW-0548">Nucleotidyltransferase</keyword>
<dbReference type="InterPro" id="IPR036397">
    <property type="entry name" value="RNaseH_sf"/>
</dbReference>
<reference evidence="10" key="1">
    <citation type="submission" date="2022-03" db="EMBL/GenBank/DDBJ databases">
        <authorList>
            <person name="Tunstrom K."/>
        </authorList>
    </citation>
    <scope>NUCLEOTIDE SEQUENCE</scope>
</reference>
<keyword evidence="8" id="KW-0239">DNA-directed DNA polymerase</keyword>
<keyword evidence="9" id="KW-0233">DNA recombination</keyword>
<dbReference type="Gene3D" id="3.30.420.10">
    <property type="entry name" value="Ribonuclease H-like superfamily/Ribonuclease H"/>
    <property type="match status" value="1"/>
</dbReference>
<dbReference type="GO" id="GO:0015074">
    <property type="term" value="P:DNA integration"/>
    <property type="evidence" value="ECO:0007669"/>
    <property type="project" value="UniProtKB-KW"/>
</dbReference>
<evidence type="ECO:0000313" key="11">
    <source>
        <dbReference type="Proteomes" id="UP001153954"/>
    </source>
</evidence>
<dbReference type="InterPro" id="IPR039537">
    <property type="entry name" value="Retrotran_Ty1/copia-like"/>
</dbReference>
<accession>A0AAU9TQ46</accession>
<dbReference type="GO" id="GO:0016787">
    <property type="term" value="F:hydrolase activity"/>
    <property type="evidence" value="ECO:0007669"/>
    <property type="project" value="UniProtKB-KW"/>
</dbReference>
<name>A0AAU9TQ46_EUPED</name>
<dbReference type="GO" id="GO:0003887">
    <property type="term" value="F:DNA-directed DNA polymerase activity"/>
    <property type="evidence" value="ECO:0007669"/>
    <property type="project" value="UniProtKB-KW"/>
</dbReference>
<keyword evidence="2" id="KW-0479">Metal-binding</keyword>
<dbReference type="InterPro" id="IPR012337">
    <property type="entry name" value="RNaseH-like_sf"/>
</dbReference>
<keyword evidence="3" id="KW-0255">Endonuclease</keyword>
<dbReference type="SUPFAM" id="SSF53098">
    <property type="entry name" value="Ribonuclease H-like"/>
    <property type="match status" value="1"/>
</dbReference>
<proteinExistence type="predicted"/>
<keyword evidence="4" id="KW-0378">Hydrolase</keyword>
<sequence>MFGFARDKGILIKPCPAYTHELNGTAERFNRSIINTARCLMVEAKVDRRYWPEVVKAAAYLKNRTLTNTMNTLRIYGSKVFVIPEEKRNSKWDRKAELGILL</sequence>
<evidence type="ECO:0000256" key="2">
    <source>
        <dbReference type="ARBA" id="ARBA00022723"/>
    </source>
</evidence>
<dbReference type="Proteomes" id="UP001153954">
    <property type="component" value="Unassembled WGS sequence"/>
</dbReference>
<comment type="caution">
    <text evidence="10">The sequence shown here is derived from an EMBL/GenBank/DDBJ whole genome shotgun (WGS) entry which is preliminary data.</text>
</comment>
<dbReference type="GO" id="GO:0003964">
    <property type="term" value="F:RNA-directed DNA polymerase activity"/>
    <property type="evidence" value="ECO:0007669"/>
    <property type="project" value="UniProtKB-KW"/>
</dbReference>
<keyword evidence="8" id="KW-0808">Transferase</keyword>
<evidence type="ECO:0000256" key="6">
    <source>
        <dbReference type="ARBA" id="ARBA00022908"/>
    </source>
</evidence>
<dbReference type="GO" id="GO:0004519">
    <property type="term" value="F:endonuclease activity"/>
    <property type="evidence" value="ECO:0007669"/>
    <property type="project" value="UniProtKB-KW"/>
</dbReference>
<dbReference type="GO" id="GO:0046872">
    <property type="term" value="F:metal ion binding"/>
    <property type="evidence" value="ECO:0007669"/>
    <property type="project" value="UniProtKB-KW"/>
</dbReference>
<gene>
    <name evidence="10" type="ORF">EEDITHA_LOCUS4953</name>
</gene>
<evidence type="ECO:0000256" key="4">
    <source>
        <dbReference type="ARBA" id="ARBA00022801"/>
    </source>
</evidence>
<keyword evidence="7" id="KW-0695">RNA-directed DNA polymerase</keyword>
<evidence type="ECO:0000256" key="5">
    <source>
        <dbReference type="ARBA" id="ARBA00022842"/>
    </source>
</evidence>
<dbReference type="EMBL" id="CAKOGL010000007">
    <property type="protein sequence ID" value="CAH2088829.1"/>
    <property type="molecule type" value="Genomic_DNA"/>
</dbReference>
<evidence type="ECO:0000256" key="8">
    <source>
        <dbReference type="ARBA" id="ARBA00022932"/>
    </source>
</evidence>
<dbReference type="PANTHER" id="PTHR42648:SF11">
    <property type="entry name" value="TRANSPOSON TY4-P GAG-POL POLYPROTEIN"/>
    <property type="match status" value="1"/>
</dbReference>
<keyword evidence="11" id="KW-1185">Reference proteome</keyword>
<evidence type="ECO:0000256" key="7">
    <source>
        <dbReference type="ARBA" id="ARBA00022918"/>
    </source>
</evidence>
<dbReference type="PANTHER" id="PTHR42648">
    <property type="entry name" value="TRANSPOSASE, PUTATIVE-RELATED"/>
    <property type="match status" value="1"/>
</dbReference>
<dbReference type="GO" id="GO:0006310">
    <property type="term" value="P:DNA recombination"/>
    <property type="evidence" value="ECO:0007669"/>
    <property type="project" value="UniProtKB-KW"/>
</dbReference>